<evidence type="ECO:0000256" key="3">
    <source>
        <dbReference type="ARBA" id="ARBA00023027"/>
    </source>
</evidence>
<evidence type="ECO:0000313" key="7">
    <source>
        <dbReference type="Proteomes" id="UP001597173"/>
    </source>
</evidence>
<dbReference type="EMBL" id="JBHTNF010000002">
    <property type="protein sequence ID" value="MFD1327198.1"/>
    <property type="molecule type" value="Genomic_DNA"/>
</dbReference>
<dbReference type="InterPro" id="IPR001670">
    <property type="entry name" value="ADH_Fe/GldA"/>
</dbReference>
<dbReference type="Pfam" id="PF25137">
    <property type="entry name" value="ADH_Fe_C"/>
    <property type="match status" value="1"/>
</dbReference>
<comment type="caution">
    <text evidence="6">The sequence shown here is derived from an EMBL/GenBank/DDBJ whole genome shotgun (WGS) entry which is preliminary data.</text>
</comment>
<dbReference type="GO" id="GO:0018506">
    <property type="term" value="F:maleylacetate reductase activity"/>
    <property type="evidence" value="ECO:0007669"/>
    <property type="project" value="UniProtKB-EC"/>
</dbReference>
<evidence type="ECO:0000256" key="1">
    <source>
        <dbReference type="ARBA" id="ARBA00007358"/>
    </source>
</evidence>
<proteinExistence type="inferred from homology"/>
<dbReference type="Proteomes" id="UP001597173">
    <property type="component" value="Unassembled WGS sequence"/>
</dbReference>
<dbReference type="PANTHER" id="PTHR11496">
    <property type="entry name" value="ALCOHOL DEHYDROGENASE"/>
    <property type="match status" value="1"/>
</dbReference>
<sequence>MTLGFIYETVLTRVVFGSGTMRQVRNEAARLGGRRAIAITTPGRGERVADDVAGHLGPLSVGVCAQAVMHTPVAVTDSALSAVREAGADMLVAVGGGSAIGLSKALALRTDLPQIVLPTTYAGSEMTPILGETAGDRKTTQRSPKVLPETVIYDVDLTLTLPAAISATSGMNAVAHAVEGLYARDGNPVVSLLAEEGIARMARALPRIMRQVSDREARADALYGAFLCGSVLGSTTMALHHKLAHVLGGIFNMPHAETHTVLLPHSMAYNAPAAPAAMERVSRAIGVRDAARGIYDLAKALGAPTALRDLGMREEGIDAAVDEALAKPYWNPRPLEAAGLKALLVRAWSGEAPSLRKPGGSRA</sequence>
<comment type="similarity">
    <text evidence="1">Belongs to the iron-containing alcohol dehydrogenase family.</text>
</comment>
<evidence type="ECO:0000313" key="6">
    <source>
        <dbReference type="EMBL" id="MFD1327198.1"/>
    </source>
</evidence>
<name>A0ABW3YRH6_MYCRA</name>
<dbReference type="CDD" id="cd08177">
    <property type="entry name" value="MAR"/>
    <property type="match status" value="1"/>
</dbReference>
<dbReference type="PANTHER" id="PTHR11496:SF102">
    <property type="entry name" value="ALCOHOL DEHYDROGENASE 4"/>
    <property type="match status" value="1"/>
</dbReference>
<keyword evidence="2 6" id="KW-0560">Oxidoreductase</keyword>
<evidence type="ECO:0000259" key="5">
    <source>
        <dbReference type="Pfam" id="PF25137"/>
    </source>
</evidence>
<dbReference type="Gene3D" id="3.40.50.1970">
    <property type="match status" value="1"/>
</dbReference>
<dbReference type="SUPFAM" id="SSF56796">
    <property type="entry name" value="Dehydroquinate synthase-like"/>
    <property type="match status" value="1"/>
</dbReference>
<protein>
    <submittedName>
        <fullName evidence="6">Maleylacetate reductase</fullName>
        <ecNumber evidence="6">1.3.1.32</ecNumber>
    </submittedName>
</protein>
<feature type="domain" description="Alcohol dehydrogenase iron-type/glycerol dehydrogenase GldA" evidence="4">
    <location>
        <begin position="12"/>
        <end position="154"/>
    </location>
</feature>
<dbReference type="Gene3D" id="1.20.1090.10">
    <property type="entry name" value="Dehydroquinate synthase-like - alpha domain"/>
    <property type="match status" value="1"/>
</dbReference>
<evidence type="ECO:0000259" key="4">
    <source>
        <dbReference type="Pfam" id="PF00465"/>
    </source>
</evidence>
<feature type="domain" description="Fe-containing alcohol dehydrogenase-like C-terminal" evidence="5">
    <location>
        <begin position="167"/>
        <end position="347"/>
    </location>
</feature>
<keyword evidence="3" id="KW-0520">NAD</keyword>
<accession>A0ABW3YRH6</accession>
<organism evidence="6 7">
    <name type="scientific">Mycoplana ramosa</name>
    <name type="common">Mycoplana bullata</name>
    <dbReference type="NCBI Taxonomy" id="40837"/>
    <lineage>
        <taxon>Bacteria</taxon>
        <taxon>Pseudomonadati</taxon>
        <taxon>Pseudomonadota</taxon>
        <taxon>Alphaproteobacteria</taxon>
        <taxon>Hyphomicrobiales</taxon>
        <taxon>Rhizobiaceae</taxon>
        <taxon>Mycoplana</taxon>
    </lineage>
</organism>
<dbReference type="RefSeq" id="WP_374834850.1">
    <property type="nucleotide sequence ID" value="NZ_JBHEEW010000001.1"/>
</dbReference>
<dbReference type="InterPro" id="IPR039697">
    <property type="entry name" value="Alcohol_dehydrogenase_Fe"/>
</dbReference>
<dbReference type="InterPro" id="IPR034786">
    <property type="entry name" value="MAR"/>
</dbReference>
<dbReference type="Pfam" id="PF00465">
    <property type="entry name" value="Fe-ADH"/>
    <property type="match status" value="1"/>
</dbReference>
<dbReference type="InterPro" id="IPR056798">
    <property type="entry name" value="ADH_Fe_C"/>
</dbReference>
<keyword evidence="7" id="KW-1185">Reference proteome</keyword>
<reference evidence="7" key="1">
    <citation type="journal article" date="2019" name="Int. J. Syst. Evol. Microbiol.">
        <title>The Global Catalogue of Microorganisms (GCM) 10K type strain sequencing project: providing services to taxonomists for standard genome sequencing and annotation.</title>
        <authorList>
            <consortium name="The Broad Institute Genomics Platform"/>
            <consortium name="The Broad Institute Genome Sequencing Center for Infectious Disease"/>
            <person name="Wu L."/>
            <person name="Ma J."/>
        </authorList>
    </citation>
    <scope>NUCLEOTIDE SEQUENCE [LARGE SCALE GENOMIC DNA]</scope>
    <source>
        <strain evidence="7">CCUG 55609</strain>
    </source>
</reference>
<gene>
    <name evidence="6" type="ORF">ACFQ33_04755</name>
</gene>
<dbReference type="EC" id="1.3.1.32" evidence="6"/>
<evidence type="ECO:0000256" key="2">
    <source>
        <dbReference type="ARBA" id="ARBA00023002"/>
    </source>
</evidence>